<evidence type="ECO:0000313" key="5">
    <source>
        <dbReference type="EMBL" id="SHN61275.1"/>
    </source>
</evidence>
<dbReference type="Gene3D" id="1.10.443.10">
    <property type="entry name" value="Intergrase catalytic core"/>
    <property type="match status" value="1"/>
</dbReference>
<evidence type="ECO:0000256" key="3">
    <source>
        <dbReference type="ARBA" id="ARBA00023172"/>
    </source>
</evidence>
<evidence type="ECO:0000256" key="1">
    <source>
        <dbReference type="ARBA" id="ARBA00008857"/>
    </source>
</evidence>
<dbReference type="GO" id="GO:0003677">
    <property type="term" value="F:DNA binding"/>
    <property type="evidence" value="ECO:0007669"/>
    <property type="project" value="UniProtKB-KW"/>
</dbReference>
<dbReference type="Gene3D" id="1.10.150.130">
    <property type="match status" value="1"/>
</dbReference>
<feature type="domain" description="Tyr recombinase" evidence="4">
    <location>
        <begin position="213"/>
        <end position="420"/>
    </location>
</feature>
<dbReference type="SUPFAM" id="SSF56349">
    <property type="entry name" value="DNA breaking-rejoining enzymes"/>
    <property type="match status" value="1"/>
</dbReference>
<dbReference type="InterPro" id="IPR050090">
    <property type="entry name" value="Tyrosine_recombinase_XerCD"/>
</dbReference>
<dbReference type="InterPro" id="IPR011010">
    <property type="entry name" value="DNA_brk_join_enz"/>
</dbReference>
<dbReference type="GO" id="GO:0006310">
    <property type="term" value="P:DNA recombination"/>
    <property type="evidence" value="ECO:0007669"/>
    <property type="project" value="UniProtKB-KW"/>
</dbReference>
<gene>
    <name evidence="5" type="ORF">SAMN02745247_02338</name>
</gene>
<accession>A0A1M7SRX6</accession>
<dbReference type="InterPro" id="IPR002104">
    <property type="entry name" value="Integrase_catalytic"/>
</dbReference>
<evidence type="ECO:0000256" key="2">
    <source>
        <dbReference type="ARBA" id="ARBA00023125"/>
    </source>
</evidence>
<sequence length="425" mass="49543">MNAILNNSAAITPTMEVKSAIENARKEYMKKEKEMIVGKYTLPTTPGKDGYYRIYVCDKQSSKGRRQLASKSLEELADKIYHHERCINGTARKTFAEIFTLVQEERIKYIKDPDKLLSAENTISKHQFDYNRFFKDTLLEQIYIDEISKKDIEDVILLNLQRYNLNKKAFDGMLYIIRNIFKLAFYEYWISDNTFERVNLKKYSGMLVETMPSSERAYTEKELCKILNYIRNYQIQNPNYIPAYALELQILMGLRRGEIPPLMWNDIKNGYISINKEQITVKKSNKHGQYDRIVQHTKTFKNRLFPISQDISDFLKKLKHIHSVFCLDSIYLFPFNTSNGVISNSIVYDFYERVINSLNLKKKDIIMGPHSFRRNAITDVVNATNGNLTLASQLFGNSPLVAENNYYTGVDMDTALSVLNKRKLS</sequence>
<reference evidence="5 6" key="1">
    <citation type="submission" date="2016-12" db="EMBL/GenBank/DDBJ databases">
        <authorList>
            <person name="Song W.-J."/>
            <person name="Kurnit D.M."/>
        </authorList>
    </citation>
    <scope>NUCLEOTIDE SEQUENCE [LARGE SCALE GENOMIC DNA]</scope>
    <source>
        <strain evidence="5 6">DSM 14810</strain>
    </source>
</reference>
<organism evidence="5 6">
    <name type="scientific">Butyrivibrio hungatei DSM 14810</name>
    <dbReference type="NCBI Taxonomy" id="1121132"/>
    <lineage>
        <taxon>Bacteria</taxon>
        <taxon>Bacillati</taxon>
        <taxon>Bacillota</taxon>
        <taxon>Clostridia</taxon>
        <taxon>Lachnospirales</taxon>
        <taxon>Lachnospiraceae</taxon>
        <taxon>Butyrivibrio</taxon>
    </lineage>
</organism>
<dbReference type="InterPro" id="IPR010998">
    <property type="entry name" value="Integrase_recombinase_N"/>
</dbReference>
<dbReference type="RefSeq" id="WP_072704318.1">
    <property type="nucleotide sequence ID" value="NZ_FRDH01000009.1"/>
</dbReference>
<comment type="similarity">
    <text evidence="1">Belongs to the 'phage' integrase family.</text>
</comment>
<keyword evidence="3" id="KW-0233">DNA recombination</keyword>
<evidence type="ECO:0000259" key="4">
    <source>
        <dbReference type="PROSITE" id="PS51898"/>
    </source>
</evidence>
<protein>
    <submittedName>
        <fullName evidence="5">Site-specific recombinase XerD</fullName>
    </submittedName>
</protein>
<dbReference type="PANTHER" id="PTHR30349:SF41">
    <property type="entry name" value="INTEGRASE_RECOMBINASE PROTEIN MJ0367-RELATED"/>
    <property type="match status" value="1"/>
</dbReference>
<dbReference type="InterPro" id="IPR013762">
    <property type="entry name" value="Integrase-like_cat_sf"/>
</dbReference>
<name>A0A1M7SRX6_9FIRM</name>
<dbReference type="Proteomes" id="UP000184097">
    <property type="component" value="Unassembled WGS sequence"/>
</dbReference>
<dbReference type="AlphaFoldDB" id="A0A1M7SRX6"/>
<dbReference type="PANTHER" id="PTHR30349">
    <property type="entry name" value="PHAGE INTEGRASE-RELATED"/>
    <property type="match status" value="1"/>
</dbReference>
<dbReference type="PROSITE" id="PS51898">
    <property type="entry name" value="TYR_RECOMBINASE"/>
    <property type="match status" value="1"/>
</dbReference>
<dbReference type="GO" id="GO:0015074">
    <property type="term" value="P:DNA integration"/>
    <property type="evidence" value="ECO:0007669"/>
    <property type="project" value="InterPro"/>
</dbReference>
<evidence type="ECO:0000313" key="6">
    <source>
        <dbReference type="Proteomes" id="UP000184097"/>
    </source>
</evidence>
<keyword evidence="2" id="KW-0238">DNA-binding</keyword>
<dbReference type="Pfam" id="PF00589">
    <property type="entry name" value="Phage_integrase"/>
    <property type="match status" value="1"/>
</dbReference>
<dbReference type="EMBL" id="FRDH01000009">
    <property type="protein sequence ID" value="SHN61275.1"/>
    <property type="molecule type" value="Genomic_DNA"/>
</dbReference>
<proteinExistence type="inferred from homology"/>